<gene>
    <name evidence="3" type="ORF">CAEBREN_14081</name>
</gene>
<dbReference type="HOGENOM" id="CLU_2279933_0_0_1"/>
<organism evidence="4">
    <name type="scientific">Caenorhabditis brenneri</name>
    <name type="common">Nematode worm</name>
    <dbReference type="NCBI Taxonomy" id="135651"/>
    <lineage>
        <taxon>Eukaryota</taxon>
        <taxon>Metazoa</taxon>
        <taxon>Ecdysozoa</taxon>
        <taxon>Nematoda</taxon>
        <taxon>Chromadorea</taxon>
        <taxon>Rhabditida</taxon>
        <taxon>Rhabditina</taxon>
        <taxon>Rhabditomorpha</taxon>
        <taxon>Rhabditoidea</taxon>
        <taxon>Rhabditidae</taxon>
        <taxon>Peloderinae</taxon>
        <taxon>Caenorhabditis</taxon>
    </lineage>
</organism>
<sequence length="102" mass="12108">MPYPSSLCSENEMEELSAKKARKLKRKKQKRKVRFELVEKKKNKRNKKKKEKTVVHISTDSNDDEGPGVYEHYITRTLFLVFALTAFGLAFNYIVEHFIHYK</sequence>
<dbReference type="InParanoid" id="G0MAR3"/>
<protein>
    <submittedName>
        <fullName evidence="3">Uncharacterized protein</fullName>
    </submittedName>
</protein>
<proteinExistence type="predicted"/>
<dbReference type="EMBL" id="GL379788">
    <property type="protein sequence ID" value="EGT40713.1"/>
    <property type="molecule type" value="Genomic_DNA"/>
</dbReference>
<keyword evidence="2" id="KW-1133">Transmembrane helix</keyword>
<name>G0MAR3_CAEBE</name>
<dbReference type="Proteomes" id="UP000008068">
    <property type="component" value="Unassembled WGS sequence"/>
</dbReference>
<feature type="region of interest" description="Disordered" evidence="1">
    <location>
        <begin position="41"/>
        <end position="63"/>
    </location>
</feature>
<reference evidence="4" key="1">
    <citation type="submission" date="2011-07" db="EMBL/GenBank/DDBJ databases">
        <authorList>
            <consortium name="Caenorhabditis brenneri Sequencing and Analysis Consortium"/>
            <person name="Wilson R.K."/>
        </authorList>
    </citation>
    <scope>NUCLEOTIDE SEQUENCE [LARGE SCALE GENOMIC DNA]</scope>
    <source>
        <strain evidence="4">PB2801</strain>
    </source>
</reference>
<keyword evidence="2" id="KW-0472">Membrane</keyword>
<keyword evidence="2" id="KW-0812">Transmembrane</keyword>
<accession>G0MAR3</accession>
<evidence type="ECO:0000313" key="4">
    <source>
        <dbReference type="Proteomes" id="UP000008068"/>
    </source>
</evidence>
<evidence type="ECO:0000256" key="1">
    <source>
        <dbReference type="SAM" id="MobiDB-lite"/>
    </source>
</evidence>
<dbReference type="AlphaFoldDB" id="G0MAR3"/>
<feature type="transmembrane region" description="Helical" evidence="2">
    <location>
        <begin position="73"/>
        <end position="95"/>
    </location>
</feature>
<evidence type="ECO:0000256" key="2">
    <source>
        <dbReference type="SAM" id="Phobius"/>
    </source>
</evidence>
<feature type="compositionally biased region" description="Basic residues" evidence="1">
    <location>
        <begin position="41"/>
        <end position="51"/>
    </location>
</feature>
<evidence type="ECO:0000313" key="3">
    <source>
        <dbReference type="EMBL" id="EGT40713.1"/>
    </source>
</evidence>
<keyword evidence="4" id="KW-1185">Reference proteome</keyword>